<dbReference type="Proteomes" id="UP000019030">
    <property type="component" value="Chromosome"/>
</dbReference>
<evidence type="ECO:0000259" key="1">
    <source>
        <dbReference type="SMART" id="SM00873"/>
    </source>
</evidence>
<dbReference type="SMART" id="SM00873">
    <property type="entry name" value="B3_4"/>
    <property type="match status" value="1"/>
</dbReference>
<dbReference type="OrthoDB" id="276580at2"/>
<dbReference type="KEGG" id="sfo:Z042_25410"/>
<dbReference type="PANTHER" id="PTHR39209">
    <property type="match status" value="1"/>
</dbReference>
<dbReference type="AlphaFoldDB" id="A0A0D4ZYE3"/>
<dbReference type="PANTHER" id="PTHR39209:SF2">
    <property type="entry name" value="CYTOPLASMIC PROTEIN"/>
    <property type="match status" value="1"/>
</dbReference>
<dbReference type="InterPro" id="IPR020825">
    <property type="entry name" value="Phe-tRNA_synthase-like_B3/B4"/>
</dbReference>
<keyword evidence="2" id="KW-0436">Ligase</keyword>
<organism evidence="2 3">
    <name type="scientific">Chania multitudinisentens RB-25</name>
    <dbReference type="NCBI Taxonomy" id="1441930"/>
    <lineage>
        <taxon>Bacteria</taxon>
        <taxon>Pseudomonadati</taxon>
        <taxon>Pseudomonadota</taxon>
        <taxon>Gammaproteobacteria</taxon>
        <taxon>Enterobacterales</taxon>
        <taxon>Yersiniaceae</taxon>
        <taxon>Chania</taxon>
    </lineage>
</organism>
<dbReference type="GO" id="GO:0003723">
    <property type="term" value="F:RNA binding"/>
    <property type="evidence" value="ECO:0007669"/>
    <property type="project" value="InterPro"/>
</dbReference>
<reference evidence="2 3" key="2">
    <citation type="submission" date="2015-03" db="EMBL/GenBank/DDBJ databases">
        <authorList>
            <person name="Chan K.-G."/>
        </authorList>
    </citation>
    <scope>NUCLEOTIDE SEQUENCE [LARGE SCALE GENOMIC DNA]</scope>
    <source>
        <strain evidence="2 3">RB-25</strain>
    </source>
</reference>
<evidence type="ECO:0000313" key="2">
    <source>
        <dbReference type="EMBL" id="AJW28886.1"/>
    </source>
</evidence>
<accession>A0A0D4ZYE3</accession>
<feature type="domain" description="B3/B4 tRNA-binding" evidence="1">
    <location>
        <begin position="59"/>
        <end position="210"/>
    </location>
</feature>
<dbReference type="InterPro" id="IPR005146">
    <property type="entry name" value="B3/B4_tRNA-bd"/>
</dbReference>
<keyword evidence="3" id="KW-1185">Reference proteome</keyword>
<dbReference type="Gene3D" id="3.50.40.10">
    <property type="entry name" value="Phenylalanyl-trna Synthetase, Chain B, domain 3"/>
    <property type="match status" value="1"/>
</dbReference>
<dbReference type="RefSeq" id="WP_024912292.1">
    <property type="nucleotide sequence ID" value="NZ_CP007044.2"/>
</dbReference>
<dbReference type="STRING" id="1441930.Z042_25410"/>
<dbReference type="Pfam" id="PF03483">
    <property type="entry name" value="B3_4"/>
    <property type="match status" value="1"/>
</dbReference>
<dbReference type="HOGENOM" id="CLU_076869_1_1_6"/>
<gene>
    <name evidence="2" type="ORF">Z042_25410</name>
</gene>
<dbReference type="GO" id="GO:0004826">
    <property type="term" value="F:phenylalanine-tRNA ligase activity"/>
    <property type="evidence" value="ECO:0007669"/>
    <property type="project" value="InterPro"/>
</dbReference>
<dbReference type="EMBL" id="CP007044">
    <property type="protein sequence ID" value="AJW28886.1"/>
    <property type="molecule type" value="Genomic_DNA"/>
</dbReference>
<sequence>MNFTYASSIRSAFPALVSCCLFIDAVEQQIDVSQAVADLNQQTIDKLNGGTESDLAEIQAWRRAFVNMGLKPTQYRCAAESLLRRWRKEGSLPAIFPLIDLCNALSLAFAIPIAVFDRQKISGDLQVRPATGHEIYHTFSGTIEHPAPGEVIFADATGRAHARRWTHRQSGYSAVSANTTQALIVMEAMHSTAAQDIAALSAALMQQIHRIWPSSTSAPLA</sequence>
<name>A0A0D4ZYE3_9GAMM</name>
<dbReference type="SUPFAM" id="SSF56037">
    <property type="entry name" value="PheT/TilS domain"/>
    <property type="match status" value="1"/>
</dbReference>
<protein>
    <submittedName>
        <fullName evidence="2">tRNA synthetase subunit beta</fullName>
    </submittedName>
</protein>
<keyword evidence="2" id="KW-0030">Aminoacyl-tRNA synthetase</keyword>
<proteinExistence type="predicted"/>
<evidence type="ECO:0000313" key="3">
    <source>
        <dbReference type="Proteomes" id="UP000019030"/>
    </source>
</evidence>
<reference evidence="2 3" key="1">
    <citation type="submission" date="2014-01" db="EMBL/GenBank/DDBJ databases">
        <title>Isolation of Serratia multitudinisentens RB-25 from Ex-Landfill site.</title>
        <authorList>
            <person name="Robson E.H.J."/>
        </authorList>
    </citation>
    <scope>NUCLEOTIDE SEQUENCE [LARGE SCALE GENOMIC DNA]</scope>
    <source>
        <strain evidence="2 3">RB-25</strain>
    </source>
</reference>